<dbReference type="Pfam" id="PF17791">
    <property type="entry name" value="MG3"/>
    <property type="match status" value="1"/>
</dbReference>
<keyword evidence="1 9" id="KW-0732">Signal</keyword>
<feature type="domain" description="Alpha-2-macroglobulin" evidence="11">
    <location>
        <begin position="631"/>
        <end position="721"/>
    </location>
</feature>
<feature type="domain" description="Alpha-2-macroglobulin bait region" evidence="10">
    <location>
        <begin position="425"/>
        <end position="559"/>
    </location>
</feature>
<dbReference type="InterPro" id="IPR036595">
    <property type="entry name" value="A-macroglobulin_rcpt-bd_sf"/>
</dbReference>
<dbReference type="InterPro" id="IPR002890">
    <property type="entry name" value="MG2"/>
</dbReference>
<dbReference type="Gene3D" id="2.60.120.1540">
    <property type="match status" value="1"/>
</dbReference>
<dbReference type="InterPro" id="IPR019742">
    <property type="entry name" value="MacrogloblnA2_CS"/>
</dbReference>
<sequence length="1338" mass="152167">MRHLYLCIAFTAVCLTLVGSESYYSLTAPGVIQSNRKYMVVVSLHEATEPAKINIKIQGPYYHLESDVYLKPYETQAIVFVPQKLVSGVHKLIVEGMSGVIFRNESMLISIPDAGPKIYIQTDKAVFKPGDEVKFRVIILDEHTRPLKVAEPIRIDILDDKRNRVKQFKDISLVKGVYKNKFQLSEYPVMGTWTISVSIRGKYDFAASKTIKVQKYILPKFSLYVDTDRVCLKSNCHIKAVVYGKYTFEKYVEGELTVKFTGLNRGDDKLIQEKHMYINGILTLDYHFDEKDLEGCYGMHLYAELREKHTGEMQSNKEYIHLEMNNHQIYVDDKEIEFKNGRPFRLKVHVNHWNGWPVEDATKPVVMTYGSKKYTSQLNGGGVAIFEFEQQVNEDQVFQYEDTSYTLHGVLSDATLGKKKTESYFRLTIKGDRPRFGTDVEIEVASTMEMPYLIYVIMAHSNIIHADHITLGPNKKVYTIRITPTIEMVPHSFVYVYYVQNGILRYEEIQITLPLEFENKISLIAPKTVKPGDNVTLQLNAQPQSLVGILAVDLGVYLLDNSYDLQRETILSSLESDRSSIPLSALVYPGLLSGIVTLTNAHYIFEPLGQFSVLGPFAPALLRFRKKFPETWIFQNYEITNQFTNLTLEIPDTVTSWRITAFSVNEKSGFGIVDGPTDITTIQPFFISLNLPYSIKRGEIVAIPVLVHNYQNQTLDTELKLFNEAQQFYFMESNILDVERGSNDRERIKRLAVPPQNIVSSSFLINPKEVGEITLRLTATNAISSDAIIHKLRVEPEGVANHRNKALYISVQPPETFKVTLPLNIPQDVVPNSEFISLSLGGDNMVPTLKNLNKLVRLPTGCGEQNMVNLAPNILVLQYLKANGQYFMQKDLVTKAKKFIEVGYQQELSFRHSNGAYSVFGEETDKEASTWLTAYVIRFFMKAAKYTTLDTEIVESGLSYLSSKQLPDGSFPYTGYLFEPAQQNRFGFTAFVLMAFLEEQKYSQKYQTTIDNGMKFLNTNLDNTNDVYALSIMAVAMKMAKHPNSPKVMEKLMASKQTAMDYIWWSQADGKQAKDVEITAYVLMALLEQSDVEPKIIQSTVKWLVEQRNDRGGFKSTHDTVVGLQALVKYSMSFNSVNDLNLHLQYSAKNNMSQILKTGSLSVDANNFLVLQTEELPRSTRSIEIETSGKGNSLLQLAYHFHTTDEHSFKHFHIQPKPKMLNDNEMLLEVCVKYLQNDTMPQSSATNMVIMEINLPSGYTSSDEYGQELLANEIIQKIETKNSDTTTVIYFEKLISNVNNCLQLLADKINDIINSKPAAIAVYDYYDISRHDTAFYSI</sequence>
<dbReference type="InterPro" id="IPR001599">
    <property type="entry name" value="Macroglobln_a2"/>
</dbReference>
<dbReference type="SMART" id="SM01419">
    <property type="entry name" value="Thiol-ester_cl"/>
    <property type="match status" value="1"/>
</dbReference>
<evidence type="ECO:0000256" key="1">
    <source>
        <dbReference type="ARBA" id="ARBA00022729"/>
    </source>
</evidence>
<dbReference type="SUPFAM" id="SSF49410">
    <property type="entry name" value="Alpha-macroglobulin receptor domain"/>
    <property type="match status" value="1"/>
</dbReference>
<dbReference type="PROSITE" id="PS00477">
    <property type="entry name" value="ALPHA_2_MACROGLOBULIN"/>
    <property type="match status" value="1"/>
</dbReference>
<dbReference type="InterPro" id="IPR050473">
    <property type="entry name" value="A2M/Complement_sys"/>
</dbReference>
<accession>A0A1I8P930</accession>
<dbReference type="FunFam" id="2.60.40.1930:FF:000001">
    <property type="entry name" value="CD109 isoform 3"/>
    <property type="match status" value="1"/>
</dbReference>
<dbReference type="Gene3D" id="2.20.130.20">
    <property type="match status" value="1"/>
</dbReference>
<proteinExistence type="predicted"/>
<keyword evidence="3" id="KW-0882">Thioester bond</keyword>
<comment type="function">
    <text evidence="6">Binds covalently through a thioester bond to the pathogen surface resulting in pathogen clearance.</text>
</comment>
<dbReference type="SMART" id="SM01359">
    <property type="entry name" value="A2M_N_2"/>
    <property type="match status" value="1"/>
</dbReference>
<dbReference type="STRING" id="35570.A0A1I8P930"/>
<evidence type="ECO:0000313" key="14">
    <source>
        <dbReference type="Proteomes" id="UP000095300"/>
    </source>
</evidence>
<dbReference type="SMART" id="SM01361">
    <property type="entry name" value="A2M_recep"/>
    <property type="match status" value="1"/>
</dbReference>
<feature type="signal peptide" evidence="9">
    <location>
        <begin position="1"/>
        <end position="20"/>
    </location>
</feature>
<dbReference type="InterPro" id="IPR009048">
    <property type="entry name" value="A-macroglobulin_rcpt-bd"/>
</dbReference>
<keyword evidence="5" id="KW-0325">Glycoprotein</keyword>
<keyword evidence="2" id="KW-0391">Immunity</keyword>
<evidence type="ECO:0000256" key="9">
    <source>
        <dbReference type="SAM" id="SignalP"/>
    </source>
</evidence>
<dbReference type="Pfam" id="PF07677">
    <property type="entry name" value="A2M_recep"/>
    <property type="match status" value="1"/>
</dbReference>
<evidence type="ECO:0000256" key="4">
    <source>
        <dbReference type="ARBA" id="ARBA00023157"/>
    </source>
</evidence>
<gene>
    <name evidence="13" type="primary">106084951</name>
</gene>
<dbReference type="Gene3D" id="1.50.10.20">
    <property type="match status" value="1"/>
</dbReference>
<dbReference type="EnsemblMetazoa" id="SCAU005964-RA">
    <property type="protein sequence ID" value="SCAU005964-PA"/>
    <property type="gene ID" value="SCAU005964"/>
</dbReference>
<dbReference type="Gene3D" id="2.60.40.1930">
    <property type="match status" value="2"/>
</dbReference>
<comment type="subunit">
    <text evidence="7">Heterodimer of a TEP1-N chain and an TEP1-C chain non-covalently linked. Forms a complex composed of TEP1-N and TEP1-C heterodimer, LRIM1 and APL1C; the interaction stabilizes TEP1-N and TEP1-C heterodimer, prevents its binding to tissues while circulating in the hemolymph and protects the thioester bond from hydrolysis. Mature TEP1 and to a lesser extent full-length TEP1 interact with SPCLIP1; the interaction is induced by microbial infection.</text>
</comment>
<dbReference type="PANTHER" id="PTHR11412:SF136">
    <property type="entry name" value="CD109 ANTIGEN"/>
    <property type="match status" value="1"/>
</dbReference>
<dbReference type="GO" id="GO:0004866">
    <property type="term" value="F:endopeptidase inhibitor activity"/>
    <property type="evidence" value="ECO:0007669"/>
    <property type="project" value="InterPro"/>
</dbReference>
<dbReference type="InterPro" id="IPR008930">
    <property type="entry name" value="Terpenoid_cyclase/PrenylTrfase"/>
</dbReference>
<dbReference type="Gene3D" id="2.60.40.690">
    <property type="entry name" value="Alpha-macroglobulin, receptor-binding domain"/>
    <property type="match status" value="1"/>
</dbReference>
<dbReference type="Pfam" id="PF07703">
    <property type="entry name" value="A2M_BRD"/>
    <property type="match status" value="1"/>
</dbReference>
<dbReference type="Gene3D" id="6.20.50.160">
    <property type="match status" value="1"/>
</dbReference>
<dbReference type="GO" id="GO:0005615">
    <property type="term" value="C:extracellular space"/>
    <property type="evidence" value="ECO:0007669"/>
    <property type="project" value="InterPro"/>
</dbReference>
<reference evidence="13" key="1">
    <citation type="submission" date="2020-05" db="UniProtKB">
        <authorList>
            <consortium name="EnsemblMetazoa"/>
        </authorList>
    </citation>
    <scope>IDENTIFICATION</scope>
    <source>
        <strain evidence="13">USDA</strain>
    </source>
</reference>
<feature type="chain" id="PRO_5009326238" description="TEP1-F" evidence="9">
    <location>
        <begin position="21"/>
        <end position="1338"/>
    </location>
</feature>
<evidence type="ECO:0000259" key="12">
    <source>
        <dbReference type="SMART" id="SM01361"/>
    </source>
</evidence>
<dbReference type="Gene3D" id="2.60.40.10">
    <property type="entry name" value="Immunoglobulins"/>
    <property type="match status" value="2"/>
</dbReference>
<evidence type="ECO:0000256" key="3">
    <source>
        <dbReference type="ARBA" id="ARBA00022966"/>
    </source>
</evidence>
<dbReference type="Pfam" id="PF00207">
    <property type="entry name" value="A2M"/>
    <property type="match status" value="1"/>
</dbReference>
<protein>
    <recommendedName>
        <fullName evidence="8">TEP1-F</fullName>
    </recommendedName>
</protein>
<evidence type="ECO:0000313" key="13">
    <source>
        <dbReference type="EnsemblMetazoa" id="SCAU005964-PA"/>
    </source>
</evidence>
<evidence type="ECO:0000256" key="7">
    <source>
        <dbReference type="ARBA" id="ARBA00063781"/>
    </source>
</evidence>
<keyword evidence="4" id="KW-1015">Disulfide bond</keyword>
<dbReference type="Gene3D" id="2.60.40.2950">
    <property type="match status" value="1"/>
</dbReference>
<keyword evidence="14" id="KW-1185">Reference proteome</keyword>
<dbReference type="VEuPathDB" id="VectorBase:SCAU005964"/>
<dbReference type="InterPro" id="IPR011626">
    <property type="entry name" value="Alpha-macroglobulin_TED"/>
</dbReference>
<dbReference type="Pfam" id="PF07678">
    <property type="entry name" value="TED_complement"/>
    <property type="match status" value="1"/>
</dbReference>
<evidence type="ECO:0000256" key="8">
    <source>
        <dbReference type="ARBA" id="ARBA00078071"/>
    </source>
</evidence>
<dbReference type="InterPro" id="IPR041555">
    <property type="entry name" value="MG3"/>
</dbReference>
<evidence type="ECO:0000259" key="11">
    <source>
        <dbReference type="SMART" id="SM01360"/>
    </source>
</evidence>
<dbReference type="InterPro" id="IPR047565">
    <property type="entry name" value="Alpha-macroglob_thiol-ester_cl"/>
</dbReference>
<dbReference type="InterPro" id="IPR011625">
    <property type="entry name" value="A2M_N_BRD"/>
</dbReference>
<dbReference type="Pfam" id="PF01835">
    <property type="entry name" value="MG2"/>
    <property type="match status" value="1"/>
</dbReference>
<organism evidence="13 14">
    <name type="scientific">Stomoxys calcitrans</name>
    <name type="common">Stable fly</name>
    <name type="synonym">Conops calcitrans</name>
    <dbReference type="NCBI Taxonomy" id="35570"/>
    <lineage>
        <taxon>Eukaryota</taxon>
        <taxon>Metazoa</taxon>
        <taxon>Ecdysozoa</taxon>
        <taxon>Arthropoda</taxon>
        <taxon>Hexapoda</taxon>
        <taxon>Insecta</taxon>
        <taxon>Pterygota</taxon>
        <taxon>Neoptera</taxon>
        <taxon>Endopterygota</taxon>
        <taxon>Diptera</taxon>
        <taxon>Brachycera</taxon>
        <taxon>Muscomorpha</taxon>
        <taxon>Muscoidea</taxon>
        <taxon>Muscidae</taxon>
        <taxon>Stomoxys</taxon>
    </lineage>
</organism>
<evidence type="ECO:0000259" key="10">
    <source>
        <dbReference type="SMART" id="SM01359"/>
    </source>
</evidence>
<dbReference type="Proteomes" id="UP000095300">
    <property type="component" value="Unassembled WGS sequence"/>
</dbReference>
<dbReference type="Gene3D" id="2.60.40.1940">
    <property type="match status" value="1"/>
</dbReference>
<dbReference type="SUPFAM" id="SSF48239">
    <property type="entry name" value="Terpenoid cyclases/Protein prenyltransferases"/>
    <property type="match status" value="1"/>
</dbReference>
<evidence type="ECO:0000256" key="2">
    <source>
        <dbReference type="ARBA" id="ARBA00022859"/>
    </source>
</evidence>
<dbReference type="PANTHER" id="PTHR11412">
    <property type="entry name" value="MACROGLOBULIN / COMPLEMENT"/>
    <property type="match status" value="1"/>
</dbReference>
<evidence type="ECO:0000256" key="5">
    <source>
        <dbReference type="ARBA" id="ARBA00023180"/>
    </source>
</evidence>
<dbReference type="OrthoDB" id="9998011at2759"/>
<dbReference type="GO" id="GO:0002376">
    <property type="term" value="P:immune system process"/>
    <property type="evidence" value="ECO:0007669"/>
    <property type="project" value="UniProtKB-KW"/>
</dbReference>
<name>A0A1I8P930_STOCA</name>
<dbReference type="InterPro" id="IPR013783">
    <property type="entry name" value="Ig-like_fold"/>
</dbReference>
<feature type="domain" description="Alpha-macroglobulin receptor-binding" evidence="12">
    <location>
        <begin position="1246"/>
        <end position="1336"/>
    </location>
</feature>
<evidence type="ECO:0000256" key="6">
    <source>
        <dbReference type="ARBA" id="ARBA00057615"/>
    </source>
</evidence>
<dbReference type="SMART" id="SM01360">
    <property type="entry name" value="A2M"/>
    <property type="match status" value="1"/>
</dbReference>